<accession>A0A3G9CLZ6</accession>
<feature type="chain" id="PRO_5018275216" evidence="1">
    <location>
        <begin position="21"/>
        <end position="375"/>
    </location>
</feature>
<protein>
    <submittedName>
        <fullName evidence="2">Shell matrix protein</fullName>
    </submittedName>
</protein>
<dbReference type="AlphaFoldDB" id="A0A3G9CLZ6"/>
<evidence type="ECO:0000313" key="2">
    <source>
        <dbReference type="EMBL" id="BAS30470.1"/>
    </source>
</evidence>
<reference evidence="2" key="1">
    <citation type="journal article" date="2015" name="Proteome Sci.">
        <title>Proteome analysis of shell matrix proteins in the brachiopod Laqueus rubellus.</title>
        <authorList>
            <person name="Isowa Y."/>
            <person name="Sarashina I."/>
            <person name="Oshima K."/>
            <person name="Kito K."/>
            <person name="Hattori M."/>
            <person name="Endo K."/>
        </authorList>
    </citation>
    <scope>NUCLEOTIDE SEQUENCE</scope>
    <source>
        <tissue evidence="2">Mantle</tissue>
    </source>
</reference>
<feature type="signal peptide" evidence="1">
    <location>
        <begin position="1"/>
        <end position="20"/>
    </location>
</feature>
<sequence>MRALLTTVCLSVFCVLFAHSQSIYNQRQDRYSRRSQFQRNRLGQFGDRFSGNQVYGREPVGLAEPGAGPLAGGDYRQLTEVDYFPRQMAISEATNGLLGQGVMCGLANGRLFGSQHALVDRKFTLSPEGGIITGFVYCDLADKVNTLSKLNNVYDAFSGALIAVALPGTPSHTELSTFITSDTRFSSYRSTLVRNIELLVKALKIKGVCIAYCGASVEDGNPVVADCSGNAYSGIAYVHEVDGIPIVFNRLSGEAVGALERISQLAAKESEYLKYVVSSIPLLNKQVDVIRSLNNGFVQVPYPANTILTGGRLSGAFQQSILSRQNQFAPIANTGLFGINDLLSGAFGRYSRRFSRRQNPFRRQQYQRRPTLRRW</sequence>
<organism evidence="2">
    <name type="scientific">Laqueus rubellus</name>
    <name type="common">Lampshell</name>
    <dbReference type="NCBI Taxonomy" id="93892"/>
    <lineage>
        <taxon>Eukaryota</taxon>
        <taxon>Metazoa</taxon>
        <taxon>Spiralia</taxon>
        <taxon>Lophotrochozoa</taxon>
        <taxon>Brachiopoda</taxon>
        <taxon>Rhynchonelliformea</taxon>
        <taxon>Rhynchonellata</taxon>
        <taxon>Terebratellidina</taxon>
        <taxon>Laqueoidea</taxon>
        <taxon>Laqueidae</taxon>
        <taxon>Laqueus</taxon>
    </lineage>
</organism>
<name>A0A3G9CLZ6_LAQRU</name>
<evidence type="ECO:0000256" key="1">
    <source>
        <dbReference type="SAM" id="SignalP"/>
    </source>
</evidence>
<dbReference type="EMBL" id="FX983002">
    <property type="protein sequence ID" value="BAS30470.1"/>
    <property type="molecule type" value="mRNA"/>
</dbReference>
<proteinExistence type="evidence at transcript level"/>
<keyword evidence="1" id="KW-0732">Signal</keyword>